<dbReference type="Proteomes" id="UP000295444">
    <property type="component" value="Unassembled WGS sequence"/>
</dbReference>
<dbReference type="InterPro" id="IPR042099">
    <property type="entry name" value="ANL_N_sf"/>
</dbReference>
<protein>
    <submittedName>
        <fullName evidence="5">Amino acid adenylation domain-containing protein</fullName>
    </submittedName>
</protein>
<dbReference type="FunFam" id="2.30.38.10:FF:000001">
    <property type="entry name" value="Non-ribosomal peptide synthetase PvdI"/>
    <property type="match status" value="1"/>
</dbReference>
<dbReference type="InterPro" id="IPR025110">
    <property type="entry name" value="AMP-bd_C"/>
</dbReference>
<accession>A0A4R6RUE1</accession>
<gene>
    <name evidence="5" type="ORF">EV186_11110</name>
</gene>
<organism evidence="5 6">
    <name type="scientific">Labedaea rhizosphaerae</name>
    <dbReference type="NCBI Taxonomy" id="598644"/>
    <lineage>
        <taxon>Bacteria</taxon>
        <taxon>Bacillati</taxon>
        <taxon>Actinomycetota</taxon>
        <taxon>Actinomycetes</taxon>
        <taxon>Pseudonocardiales</taxon>
        <taxon>Pseudonocardiaceae</taxon>
        <taxon>Labedaea</taxon>
    </lineage>
</organism>
<dbReference type="GO" id="GO:0008610">
    <property type="term" value="P:lipid biosynthetic process"/>
    <property type="evidence" value="ECO:0007669"/>
    <property type="project" value="UniProtKB-ARBA"/>
</dbReference>
<dbReference type="InterPro" id="IPR006162">
    <property type="entry name" value="Ppantetheine_attach_site"/>
</dbReference>
<dbReference type="EMBL" id="SNXZ01000011">
    <property type="protein sequence ID" value="TDP89885.1"/>
    <property type="molecule type" value="Genomic_DNA"/>
</dbReference>
<evidence type="ECO:0000256" key="3">
    <source>
        <dbReference type="ARBA" id="ARBA00022553"/>
    </source>
</evidence>
<name>A0A4R6RUE1_LABRH</name>
<dbReference type="GO" id="GO:0031177">
    <property type="term" value="F:phosphopantetheine binding"/>
    <property type="evidence" value="ECO:0007669"/>
    <property type="project" value="InterPro"/>
</dbReference>
<dbReference type="CDD" id="cd19531">
    <property type="entry name" value="LCL_NRPS-like"/>
    <property type="match status" value="1"/>
</dbReference>
<evidence type="ECO:0000256" key="1">
    <source>
        <dbReference type="ARBA" id="ARBA00001957"/>
    </source>
</evidence>
<dbReference type="InterPro" id="IPR020806">
    <property type="entry name" value="PKS_PP-bd"/>
</dbReference>
<dbReference type="Pfam" id="PF00550">
    <property type="entry name" value="PP-binding"/>
    <property type="match status" value="1"/>
</dbReference>
<dbReference type="InterPro" id="IPR023213">
    <property type="entry name" value="CAT-like_dom_sf"/>
</dbReference>
<dbReference type="Gene3D" id="3.30.300.30">
    <property type="match status" value="1"/>
</dbReference>
<dbReference type="PROSITE" id="PS00455">
    <property type="entry name" value="AMP_BINDING"/>
    <property type="match status" value="1"/>
</dbReference>
<dbReference type="AlphaFoldDB" id="A0A4R6RUE1"/>
<evidence type="ECO:0000259" key="4">
    <source>
        <dbReference type="PROSITE" id="PS50075"/>
    </source>
</evidence>
<dbReference type="SUPFAM" id="SSF47336">
    <property type="entry name" value="ACP-like"/>
    <property type="match status" value="1"/>
</dbReference>
<evidence type="ECO:0000313" key="6">
    <source>
        <dbReference type="Proteomes" id="UP000295444"/>
    </source>
</evidence>
<dbReference type="PROSITE" id="PS00012">
    <property type="entry name" value="PHOSPHOPANTETHEINE"/>
    <property type="match status" value="1"/>
</dbReference>
<dbReference type="GO" id="GO:0044550">
    <property type="term" value="P:secondary metabolite biosynthetic process"/>
    <property type="evidence" value="ECO:0007669"/>
    <property type="project" value="TreeGrafter"/>
</dbReference>
<dbReference type="Gene3D" id="3.40.50.12780">
    <property type="entry name" value="N-terminal domain of ligase-like"/>
    <property type="match status" value="1"/>
</dbReference>
<sequence>MKCGEAAELPRSQRRLWFTHQLDPSGQELLVPLVLRFTGPLDVAALRAAVTGIVARHEVLRTSVITVDDEPKAVVRPVSAFALPLTELSPVTDPRAAADAELRAGFDLANGLPIRARLFRMDEHDHLLCVSVHHIAFDGWSAGVFQKELTALYAGQALEPLPAQFREVALEADARLAEGDRLTKGLEFWRNELAGAEPFELPTDRARPPRRAGRGVTGSFTLPAAVVSALDGAARARRATLFTVLLAASQVFCYRASGRTDVVTGTSVAEREQAVRTGLIGPFLGMLVLRNDLAGNPAFGALVAAVRRRMIGAFAHRHVPFDLLVEELAPERDLSRTPLFGVLVDIQPGANSLPELPGVRTEAAPVTWQTSRYDTEIAFSTQADGTVACRVTGDAALYRADTVRRWASQLETLLTSLAAAPDTSIDEIPMATDAELAALRAVTVPKPVPFPQRGLHEFVDDQAAATPNATAVINPDGTRTSYRALVDRADAIARSLAGHGVRLDDVVGVQLDRGPDLIPTLLGVLKAGAAFLPLETDTPPARVAKLLAGAKARLCVAEPGLPDSGRPTVTVADLRPSEATLPRVRPLTLCSIYCTSGSTGEPKRVASTHEGWVNRMAWMQRRHGLRLGEVVLHKTTLTFDDAAVEVFWPLMTGGTVALLGPGLHRDPRAILEAGARHDAVHVQFVPSMLEFFVDTMSTADLDRWPSLRSVLSSGEALRPALVRRFAEAVGGRRISLDNTWGATEVSIDSTCHVCEPADYDADAGDGAVSLGTPIDNNEVYVLDEHFRPVPAGVPGELYLGGVGLARGYLHDPRRTAESFVPHFERPGQRLYRTGDRGRLRADGSAEFLGRADHQVKIRGVRIELGEIESVLHEHPGIADAVAVVHAMSTGPAVVGYVVPAGPDAPDLGELRAFAASQLSGYAVPGALVSIPALPLLASGKLDRRALPAPAETDLAAAEFVAPRTATEQAVAELWAEALGRPRVGATDDFFALGGHSLLAIRVTNRMSRAFGVPLSPVLLFEHRTVDAVAEQVTDLVLADIDELSDADAERLLTS</sequence>
<dbReference type="GO" id="GO:0003824">
    <property type="term" value="F:catalytic activity"/>
    <property type="evidence" value="ECO:0007669"/>
    <property type="project" value="InterPro"/>
</dbReference>
<dbReference type="SUPFAM" id="SSF52777">
    <property type="entry name" value="CoA-dependent acyltransferases"/>
    <property type="match status" value="2"/>
</dbReference>
<dbReference type="InterPro" id="IPR001242">
    <property type="entry name" value="Condensation_dom"/>
</dbReference>
<dbReference type="GO" id="GO:0005737">
    <property type="term" value="C:cytoplasm"/>
    <property type="evidence" value="ECO:0007669"/>
    <property type="project" value="TreeGrafter"/>
</dbReference>
<keyword evidence="2" id="KW-0596">Phosphopantetheine</keyword>
<dbReference type="NCBIfam" id="TIGR01733">
    <property type="entry name" value="AA-adenyl-dom"/>
    <property type="match status" value="1"/>
</dbReference>
<dbReference type="InterPro" id="IPR036736">
    <property type="entry name" value="ACP-like_sf"/>
</dbReference>
<keyword evidence="6" id="KW-1185">Reference proteome</keyword>
<dbReference type="Gene3D" id="3.30.559.10">
    <property type="entry name" value="Chloramphenicol acetyltransferase-like domain"/>
    <property type="match status" value="1"/>
</dbReference>
<evidence type="ECO:0000313" key="5">
    <source>
        <dbReference type="EMBL" id="TDP89885.1"/>
    </source>
</evidence>
<dbReference type="Pfam" id="PF00501">
    <property type="entry name" value="AMP-binding"/>
    <property type="match status" value="1"/>
</dbReference>
<comment type="cofactor">
    <cofactor evidence="1">
        <name>pantetheine 4'-phosphate</name>
        <dbReference type="ChEBI" id="CHEBI:47942"/>
    </cofactor>
</comment>
<dbReference type="InterPro" id="IPR009081">
    <property type="entry name" value="PP-bd_ACP"/>
</dbReference>
<dbReference type="InterPro" id="IPR000873">
    <property type="entry name" value="AMP-dep_synth/lig_dom"/>
</dbReference>
<dbReference type="InterPro" id="IPR010071">
    <property type="entry name" value="AA_adenyl_dom"/>
</dbReference>
<proteinExistence type="predicted"/>
<dbReference type="Gene3D" id="3.30.559.30">
    <property type="entry name" value="Nonribosomal peptide synthetase, condensation domain"/>
    <property type="match status" value="1"/>
</dbReference>
<dbReference type="Pfam" id="PF00668">
    <property type="entry name" value="Condensation"/>
    <property type="match status" value="1"/>
</dbReference>
<dbReference type="RefSeq" id="WP_166659513.1">
    <property type="nucleotide sequence ID" value="NZ_SNXZ01000011.1"/>
</dbReference>
<reference evidence="5 6" key="1">
    <citation type="submission" date="2019-03" db="EMBL/GenBank/DDBJ databases">
        <title>Genomic Encyclopedia of Type Strains, Phase IV (KMG-IV): sequencing the most valuable type-strain genomes for metagenomic binning, comparative biology and taxonomic classification.</title>
        <authorList>
            <person name="Goeker M."/>
        </authorList>
    </citation>
    <scope>NUCLEOTIDE SEQUENCE [LARGE SCALE GENOMIC DNA]</scope>
    <source>
        <strain evidence="5 6">DSM 45361</strain>
    </source>
</reference>
<dbReference type="PANTHER" id="PTHR45527:SF1">
    <property type="entry name" value="FATTY ACID SYNTHASE"/>
    <property type="match status" value="1"/>
</dbReference>
<dbReference type="InterPro" id="IPR045851">
    <property type="entry name" value="AMP-bd_C_sf"/>
</dbReference>
<dbReference type="SUPFAM" id="SSF56801">
    <property type="entry name" value="Acetyl-CoA synthetase-like"/>
    <property type="match status" value="1"/>
</dbReference>
<dbReference type="GO" id="GO:0043041">
    <property type="term" value="P:amino acid activation for nonribosomal peptide biosynthetic process"/>
    <property type="evidence" value="ECO:0007669"/>
    <property type="project" value="TreeGrafter"/>
</dbReference>
<keyword evidence="3" id="KW-0597">Phosphoprotein</keyword>
<dbReference type="FunFam" id="1.10.1200.10:FF:000005">
    <property type="entry name" value="Nonribosomal peptide synthetase 1"/>
    <property type="match status" value="1"/>
</dbReference>
<dbReference type="PANTHER" id="PTHR45527">
    <property type="entry name" value="NONRIBOSOMAL PEPTIDE SYNTHETASE"/>
    <property type="match status" value="1"/>
</dbReference>
<dbReference type="PROSITE" id="PS50075">
    <property type="entry name" value="CARRIER"/>
    <property type="match status" value="1"/>
</dbReference>
<dbReference type="Pfam" id="PF13193">
    <property type="entry name" value="AMP-binding_C"/>
    <property type="match status" value="1"/>
</dbReference>
<dbReference type="SMART" id="SM00823">
    <property type="entry name" value="PKS_PP"/>
    <property type="match status" value="1"/>
</dbReference>
<dbReference type="Gene3D" id="1.10.1200.10">
    <property type="entry name" value="ACP-like"/>
    <property type="match status" value="1"/>
</dbReference>
<dbReference type="InterPro" id="IPR020845">
    <property type="entry name" value="AMP-binding_CS"/>
</dbReference>
<feature type="domain" description="Carrier" evidence="4">
    <location>
        <begin position="961"/>
        <end position="1036"/>
    </location>
</feature>
<evidence type="ECO:0000256" key="2">
    <source>
        <dbReference type="ARBA" id="ARBA00022450"/>
    </source>
</evidence>
<comment type="caution">
    <text evidence="5">The sequence shown here is derived from an EMBL/GenBank/DDBJ whole genome shotgun (WGS) entry which is preliminary data.</text>
</comment>
<dbReference type="CDD" id="cd05930">
    <property type="entry name" value="A_NRPS"/>
    <property type="match status" value="1"/>
</dbReference>